<dbReference type="Gene3D" id="3.30.1490.20">
    <property type="entry name" value="ATP-grasp fold, A domain"/>
    <property type="match status" value="1"/>
</dbReference>
<dbReference type="UniPathway" id="UPA00138"/>
<dbReference type="InterPro" id="IPR036637">
    <property type="entry name" value="Phosphohistidine_dom_sf"/>
</dbReference>
<dbReference type="STRING" id="91360.SAMN05660330_00499"/>
<dbReference type="PANTHER" id="PTHR43030:SF1">
    <property type="entry name" value="PHOSPHOENOLPYRUVATE SYNTHASE"/>
    <property type="match status" value="1"/>
</dbReference>
<dbReference type="SUPFAM" id="SSF56059">
    <property type="entry name" value="Glutathione synthetase ATP-binding domain-like"/>
    <property type="match status" value="1"/>
</dbReference>
<keyword evidence="8" id="KW-0479">Metal-binding</keyword>
<evidence type="ECO:0000313" key="17">
    <source>
        <dbReference type="EMBL" id="SDO55241.1"/>
    </source>
</evidence>
<feature type="domain" description="Pyruvate phosphate dikinase AMP/ATP-binding" evidence="16">
    <location>
        <begin position="136"/>
        <end position="352"/>
    </location>
</feature>
<dbReference type="EMBL" id="FNJI01000003">
    <property type="protein sequence ID" value="SDO55241.1"/>
    <property type="molecule type" value="Genomic_DNA"/>
</dbReference>
<dbReference type="GO" id="GO:0006094">
    <property type="term" value="P:gluconeogenesis"/>
    <property type="evidence" value="ECO:0007669"/>
    <property type="project" value="UniProtKB-UniPathway"/>
</dbReference>
<evidence type="ECO:0000256" key="10">
    <source>
        <dbReference type="ARBA" id="ARBA00022777"/>
    </source>
</evidence>
<evidence type="ECO:0000256" key="2">
    <source>
        <dbReference type="ARBA" id="ARBA00002988"/>
    </source>
</evidence>
<feature type="domain" description="PEP-utilising enzyme mobile" evidence="15">
    <location>
        <begin position="462"/>
        <end position="532"/>
    </location>
</feature>
<dbReference type="Pfam" id="PF01326">
    <property type="entry name" value="PPDK_N"/>
    <property type="match status" value="2"/>
</dbReference>
<gene>
    <name evidence="17" type="ORF">SAMN05660330_00499</name>
</gene>
<keyword evidence="17" id="KW-0670">Pyruvate</keyword>
<evidence type="ECO:0000256" key="1">
    <source>
        <dbReference type="ARBA" id="ARBA00001946"/>
    </source>
</evidence>
<dbReference type="InterPro" id="IPR013815">
    <property type="entry name" value="ATP_grasp_subdomain_1"/>
</dbReference>
<feature type="domain" description="Pyruvate phosphate dikinase AMP/ATP-binding" evidence="16">
    <location>
        <begin position="368"/>
        <end position="423"/>
    </location>
</feature>
<reference evidence="17 18" key="1">
    <citation type="submission" date="2016-10" db="EMBL/GenBank/DDBJ databases">
        <authorList>
            <person name="de Groot N.N."/>
        </authorList>
    </citation>
    <scope>NUCLEOTIDE SEQUENCE [LARGE SCALE GENOMIC DNA]</scope>
    <source>
        <strain evidence="17 18">DSM 12130</strain>
    </source>
</reference>
<evidence type="ECO:0000256" key="13">
    <source>
        <dbReference type="ARBA" id="ARBA00033470"/>
    </source>
</evidence>
<comment type="pathway">
    <text evidence="3">Carbohydrate biosynthesis; gluconeogenesis.</text>
</comment>
<proteinExistence type="inferred from homology"/>
<evidence type="ECO:0000256" key="14">
    <source>
        <dbReference type="ARBA" id="ARBA00047700"/>
    </source>
</evidence>
<evidence type="ECO:0000259" key="15">
    <source>
        <dbReference type="Pfam" id="PF00391"/>
    </source>
</evidence>
<dbReference type="EC" id="2.7.9.2" evidence="5"/>
<evidence type="ECO:0000256" key="8">
    <source>
        <dbReference type="ARBA" id="ARBA00022723"/>
    </source>
</evidence>
<protein>
    <recommendedName>
        <fullName evidence="6">Phosphoenolpyruvate synthase</fullName>
        <ecNumber evidence="5">2.7.9.2</ecNumber>
    </recommendedName>
    <alternativeName>
        <fullName evidence="13">Pyruvate, water dikinase</fullName>
    </alternativeName>
</protein>
<dbReference type="GO" id="GO:0046872">
    <property type="term" value="F:metal ion binding"/>
    <property type="evidence" value="ECO:0007669"/>
    <property type="project" value="UniProtKB-KW"/>
</dbReference>
<evidence type="ECO:0000256" key="5">
    <source>
        <dbReference type="ARBA" id="ARBA00011996"/>
    </source>
</evidence>
<dbReference type="InterPro" id="IPR006319">
    <property type="entry name" value="PEP_synth"/>
</dbReference>
<comment type="similarity">
    <text evidence="4">Belongs to the PEP-utilizing enzyme family.</text>
</comment>
<evidence type="ECO:0000256" key="7">
    <source>
        <dbReference type="ARBA" id="ARBA00022679"/>
    </source>
</evidence>
<evidence type="ECO:0000256" key="6">
    <source>
        <dbReference type="ARBA" id="ARBA00021623"/>
    </source>
</evidence>
<dbReference type="InterPro" id="IPR002192">
    <property type="entry name" value="PPDK_AMP/ATP-bd"/>
</dbReference>
<dbReference type="AlphaFoldDB" id="A0A1H0KHJ9"/>
<dbReference type="Pfam" id="PF00391">
    <property type="entry name" value="PEP-utilizers"/>
    <property type="match status" value="1"/>
</dbReference>
<dbReference type="OrthoDB" id="9760711at2"/>
<dbReference type="Gene3D" id="3.50.30.10">
    <property type="entry name" value="Phosphohistidine domain"/>
    <property type="match status" value="1"/>
</dbReference>
<dbReference type="GO" id="GO:0005524">
    <property type="term" value="F:ATP binding"/>
    <property type="evidence" value="ECO:0007669"/>
    <property type="project" value="UniProtKB-KW"/>
</dbReference>
<dbReference type="Proteomes" id="UP000199073">
    <property type="component" value="Unassembled WGS sequence"/>
</dbReference>
<dbReference type="GO" id="GO:0008986">
    <property type="term" value="F:pyruvate, water dikinase activity"/>
    <property type="evidence" value="ECO:0007669"/>
    <property type="project" value="UniProtKB-EC"/>
</dbReference>
<name>A0A1H0KHJ9_9BACT</name>
<comment type="function">
    <text evidence="2">Catalyzes the phosphorylation of pyruvate to phosphoenolpyruvate.</text>
</comment>
<comment type="cofactor">
    <cofactor evidence="1">
        <name>Mg(2+)</name>
        <dbReference type="ChEBI" id="CHEBI:18420"/>
    </cofactor>
</comment>
<keyword evidence="10 17" id="KW-0418">Kinase</keyword>
<organism evidence="17 18">
    <name type="scientific">Desulforhopalus singaporensis</name>
    <dbReference type="NCBI Taxonomy" id="91360"/>
    <lineage>
        <taxon>Bacteria</taxon>
        <taxon>Pseudomonadati</taxon>
        <taxon>Thermodesulfobacteriota</taxon>
        <taxon>Desulfobulbia</taxon>
        <taxon>Desulfobulbales</taxon>
        <taxon>Desulfocapsaceae</taxon>
        <taxon>Desulforhopalus</taxon>
    </lineage>
</organism>
<keyword evidence="18" id="KW-1185">Reference proteome</keyword>
<dbReference type="InterPro" id="IPR008279">
    <property type="entry name" value="PEP-util_enz_mobile_dom"/>
</dbReference>
<evidence type="ECO:0000256" key="9">
    <source>
        <dbReference type="ARBA" id="ARBA00022741"/>
    </source>
</evidence>
<dbReference type="Gene3D" id="3.30.470.20">
    <property type="entry name" value="ATP-grasp fold, B domain"/>
    <property type="match status" value="1"/>
</dbReference>
<dbReference type="SUPFAM" id="SSF52009">
    <property type="entry name" value="Phosphohistidine domain"/>
    <property type="match status" value="1"/>
</dbReference>
<dbReference type="RefSeq" id="WP_092219453.1">
    <property type="nucleotide sequence ID" value="NZ_FNJI01000003.1"/>
</dbReference>
<dbReference type="PANTHER" id="PTHR43030">
    <property type="entry name" value="PHOSPHOENOLPYRUVATE SYNTHASE"/>
    <property type="match status" value="1"/>
</dbReference>
<keyword evidence="12" id="KW-0460">Magnesium</keyword>
<evidence type="ECO:0000256" key="3">
    <source>
        <dbReference type="ARBA" id="ARBA00004742"/>
    </source>
</evidence>
<accession>A0A1H0KHJ9</accession>
<evidence type="ECO:0000313" key="18">
    <source>
        <dbReference type="Proteomes" id="UP000199073"/>
    </source>
</evidence>
<sequence length="844" mass="94551">MKTLLARLKRLFSSPAAAHPTLEELQHLFTSRYLHFRELLTANNNALEAMAEMEKALLDGRSYSMAFIRAKSTIITVNVFKMIDNLRYIADGRYGQLVVAYRNIEKTIDELIDQSRPAVEGDWVLPLTRVNRSLVELSGEKMANLGEAGTVKDIQIPEGFVITSGAAQAVFSHNNLFTEINRIIQQTDARDLEDLHRRSHQVQKLIMACSLPTELERLIKEQFDLLENKIGRPIEVAVRSSGLGEDLGRASFAGLYRTELHIDRDQLIDAYKAVLASTYSARAMTYRLTKGYRHEQMLMGVGCLLMVEAAVSGVCYSRSMTGERQCMEIFWAPGSGKGVVEGTKDTGRLLVKRHYPFEIIEKKGTPLSVLSDKQVTQISEAAMKLEARFGTEQDIEWSIDSSGSLFILQSRPISVSPWAQSQPDPAPLADQQLLLRGGVTACPGAEAGQVWVVRSTVDLLGFPHGAVLVVEHPLPEWAPLLRRASALIATTGSVAGHLATIAREFNCPALLGVRDALNVLQNGQVVTVDATSRFIYGDRVDQVISCNVDKQNPMHNSPVEQTLKAVLSRITPLTLTDPTSPFFRSSRCRTLHDITRFCHEKAVVDMFGFGERYRYVKGAAKRLVGNMPMEWWVINLADGFAATYDASNKYILIDEITCEPMLAIWQGMHAIPWAGPPRVNVRGMGAILFQSTRNPGLDPAAPSAMVQKNYFLISKNYCNLSFRLGYHYATIEAYISSLRTERYVTFRFKGGAADESRRIARVELLAELLVRHQFRVEKIGDSLAARVEKRSQNVLYNCLKILGYLSIHTRQIDMVMSAPGQMMRYRNKFNKEIKEMLSHGKREN</sequence>
<keyword evidence="9" id="KW-0547">Nucleotide-binding</keyword>
<evidence type="ECO:0000256" key="4">
    <source>
        <dbReference type="ARBA" id="ARBA00007837"/>
    </source>
</evidence>
<keyword evidence="7" id="KW-0808">Transferase</keyword>
<evidence type="ECO:0000256" key="11">
    <source>
        <dbReference type="ARBA" id="ARBA00022840"/>
    </source>
</evidence>
<keyword evidence="11" id="KW-0067">ATP-binding</keyword>
<evidence type="ECO:0000259" key="16">
    <source>
        <dbReference type="Pfam" id="PF01326"/>
    </source>
</evidence>
<evidence type="ECO:0000256" key="12">
    <source>
        <dbReference type="ARBA" id="ARBA00022842"/>
    </source>
</evidence>
<comment type="catalytic activity">
    <reaction evidence="14">
        <text>pyruvate + ATP + H2O = phosphoenolpyruvate + AMP + phosphate + 2 H(+)</text>
        <dbReference type="Rhea" id="RHEA:11364"/>
        <dbReference type="ChEBI" id="CHEBI:15361"/>
        <dbReference type="ChEBI" id="CHEBI:15377"/>
        <dbReference type="ChEBI" id="CHEBI:15378"/>
        <dbReference type="ChEBI" id="CHEBI:30616"/>
        <dbReference type="ChEBI" id="CHEBI:43474"/>
        <dbReference type="ChEBI" id="CHEBI:58702"/>
        <dbReference type="ChEBI" id="CHEBI:456215"/>
        <dbReference type="EC" id="2.7.9.2"/>
    </reaction>
</comment>